<keyword evidence="1" id="KW-0433">Leucine-rich repeat</keyword>
<feature type="non-terminal residue" evidence="3">
    <location>
        <position position="1"/>
    </location>
</feature>
<dbReference type="InterPro" id="IPR001611">
    <property type="entry name" value="Leu-rich_rpt"/>
</dbReference>
<evidence type="ECO:0000256" key="1">
    <source>
        <dbReference type="ARBA" id="ARBA00022614"/>
    </source>
</evidence>
<keyword evidence="2" id="KW-0677">Repeat</keyword>
<dbReference type="InterPro" id="IPR050836">
    <property type="entry name" value="SDS22/Internalin_LRR"/>
</dbReference>
<dbReference type="PROSITE" id="PS51450">
    <property type="entry name" value="LRR"/>
    <property type="match status" value="1"/>
</dbReference>
<dbReference type="AlphaFoldDB" id="A0A146K227"/>
<organism evidence="3">
    <name type="scientific">Trepomonas sp. PC1</name>
    <dbReference type="NCBI Taxonomy" id="1076344"/>
    <lineage>
        <taxon>Eukaryota</taxon>
        <taxon>Metamonada</taxon>
        <taxon>Diplomonadida</taxon>
        <taxon>Hexamitidae</taxon>
        <taxon>Hexamitinae</taxon>
        <taxon>Trepomonas</taxon>
    </lineage>
</organism>
<dbReference type="InterPro" id="IPR032675">
    <property type="entry name" value="LRR_dom_sf"/>
</dbReference>
<evidence type="ECO:0000313" key="3">
    <source>
        <dbReference type="EMBL" id="JAP89914.1"/>
    </source>
</evidence>
<sequence length="545" mass="64587">ILKNTTIEDDIHLEEEKYLELKHCAEVPKFLQKQKALLSQFISITINNCNIKSLKHLQVCSNLQQLDLRDNMIGDVNEFYQLKSMTQLVQLKIDKNPVCQSKFIAEELFFVFQNAPQLSIDVCDQIFQQLIIKSDKLQQTSKFSLVTELDIRFALKVPFQFGFIDKFQLKEICIENVHIEFNQLDLLLQVQQKCHSLTLTNNGDEILNFESLTPTCKNLVLKRNLVNLTHFKAPKFDKFVLDNCQVQKMDEVNSEFAVVKNTTFSKQNFIHSTQVDLSTSQICFDLSYFDTEDLQMQFCNLESFPKFGKKAPRLVNMSNNRIKSLKGFNKEIKQFFCENNRVNSLKGLRKADLEILQLRNNQIRSMRYVSTFKVENLDLSDNPIADSCQLGFLHDNKELGQLKLLNTPMKSQKDYYFSVRRYLLFASLDSKRMLEPIKDENLRDHYYYYNFNEFDELTLQDYEPFYGEKYYGQLLNGPQFYGFVFKIKFEKKQNRFLQVKNALLKNMHENHERKTRIKQLKHTYKKEFKQFLIFFFNTLEVKLFE</sequence>
<evidence type="ECO:0000256" key="2">
    <source>
        <dbReference type="ARBA" id="ARBA00022737"/>
    </source>
</evidence>
<dbReference type="SUPFAM" id="SSF52058">
    <property type="entry name" value="L domain-like"/>
    <property type="match status" value="2"/>
</dbReference>
<reference evidence="3" key="1">
    <citation type="submission" date="2015-07" db="EMBL/GenBank/DDBJ databases">
        <title>Adaptation to a free-living lifestyle via gene acquisitions in the diplomonad Trepomonas sp. PC1.</title>
        <authorList>
            <person name="Xu F."/>
            <person name="Jerlstrom-Hultqvist J."/>
            <person name="Kolisko M."/>
            <person name="Simpson A.G.B."/>
            <person name="Roger A.J."/>
            <person name="Svard S.G."/>
            <person name="Andersson J.O."/>
        </authorList>
    </citation>
    <scope>NUCLEOTIDE SEQUENCE</scope>
    <source>
        <strain evidence="3">PC1</strain>
    </source>
</reference>
<accession>A0A146K227</accession>
<dbReference type="EMBL" id="GDID01006692">
    <property type="protein sequence ID" value="JAP89914.1"/>
    <property type="molecule type" value="Transcribed_RNA"/>
</dbReference>
<dbReference type="PANTHER" id="PTHR46652:SF3">
    <property type="entry name" value="LEUCINE-RICH REPEAT-CONTAINING PROTEIN 9"/>
    <property type="match status" value="1"/>
</dbReference>
<gene>
    <name evidence="3" type="ORF">TPC1_30591</name>
</gene>
<proteinExistence type="predicted"/>
<evidence type="ECO:0008006" key="4">
    <source>
        <dbReference type="Google" id="ProtNLM"/>
    </source>
</evidence>
<protein>
    <recommendedName>
        <fullName evidence="4">Leucine rich repeats-containing protein</fullName>
    </recommendedName>
</protein>
<dbReference type="PANTHER" id="PTHR46652">
    <property type="entry name" value="LEUCINE-RICH REPEAT AND IQ DOMAIN-CONTAINING PROTEIN 1-RELATED"/>
    <property type="match status" value="1"/>
</dbReference>
<dbReference type="Gene3D" id="3.80.10.10">
    <property type="entry name" value="Ribonuclease Inhibitor"/>
    <property type="match status" value="2"/>
</dbReference>
<name>A0A146K227_9EUKA</name>